<dbReference type="PANTHER" id="PTHR14269:SF11">
    <property type="entry name" value="CDP-DIACYLGLYCEROL--GLYCEROL-3-PHOSPHATE 3-PHOSPHATIDYLTRANSFERASE"/>
    <property type="match status" value="1"/>
</dbReference>
<evidence type="ECO:0000256" key="4">
    <source>
        <dbReference type="ARBA" id="ARBA00022679"/>
    </source>
</evidence>
<comment type="subcellular location">
    <subcellularLocation>
        <location evidence="1">Membrane</location>
        <topology evidence="1">Multi-pass membrane protein</topology>
    </subcellularLocation>
</comment>
<feature type="transmembrane region" description="Helical" evidence="13">
    <location>
        <begin position="138"/>
        <end position="158"/>
    </location>
</feature>
<dbReference type="Gene3D" id="1.20.120.1760">
    <property type="match status" value="1"/>
</dbReference>
<keyword evidence="3" id="KW-0444">Lipid biosynthesis</keyword>
<evidence type="ECO:0000256" key="2">
    <source>
        <dbReference type="ARBA" id="ARBA00010441"/>
    </source>
</evidence>
<dbReference type="RefSeq" id="WP_188683132.1">
    <property type="nucleotide sequence ID" value="NZ_BMIS01000003.1"/>
</dbReference>
<dbReference type="GO" id="GO:0016020">
    <property type="term" value="C:membrane"/>
    <property type="evidence" value="ECO:0007669"/>
    <property type="project" value="UniProtKB-SubCell"/>
</dbReference>
<dbReference type="EMBL" id="BMIS01000003">
    <property type="protein sequence ID" value="GGE64108.1"/>
    <property type="molecule type" value="Genomic_DNA"/>
</dbReference>
<keyword evidence="9" id="KW-0594">Phospholipid biosynthesis</keyword>
<dbReference type="AlphaFoldDB" id="A0A917APC2"/>
<evidence type="ECO:0000256" key="10">
    <source>
        <dbReference type="ARBA" id="ARBA00023264"/>
    </source>
</evidence>
<keyword evidence="10" id="KW-1208">Phospholipid metabolism</keyword>
<evidence type="ECO:0000256" key="9">
    <source>
        <dbReference type="ARBA" id="ARBA00023209"/>
    </source>
</evidence>
<sequence>MKIIGAGAREGFEYTVRDTFWTVPNVVTVCRFLLVPVFVLLVAQGSYLAAFWVLAVLGSTDWVDGFIARRFDQMSVVGTWLDPLTDRLSLTIVTLTLVVFGIAPPWVVLAVVIPDAILFLNAVLLFRGSPELPVSLIGKFRTAGLLVGAPLILLAHSPGLSGTILVYIAEAILAAGCLMHIVASADYLVQAHAKARRLRREGIAPRSRGQWSQKDEPPPRELIQMEDDRRTW</sequence>
<accession>A0A917APC2</accession>
<dbReference type="InterPro" id="IPR000462">
    <property type="entry name" value="CDP-OH_P_trans"/>
</dbReference>
<dbReference type="Pfam" id="PF01066">
    <property type="entry name" value="CDP-OH_P_transf"/>
    <property type="match status" value="1"/>
</dbReference>
<comment type="caution">
    <text evidence="14">The sequence shown here is derived from an EMBL/GenBank/DDBJ whole genome shotgun (WGS) entry which is preliminary data.</text>
</comment>
<keyword evidence="15" id="KW-1185">Reference proteome</keyword>
<evidence type="ECO:0000256" key="1">
    <source>
        <dbReference type="ARBA" id="ARBA00004141"/>
    </source>
</evidence>
<protein>
    <submittedName>
        <fullName evidence="14">Phosphatidylglycerophosphate synthase</fullName>
    </submittedName>
</protein>
<dbReference type="GO" id="GO:0016780">
    <property type="term" value="F:phosphotransferase activity, for other substituted phosphate groups"/>
    <property type="evidence" value="ECO:0007669"/>
    <property type="project" value="InterPro"/>
</dbReference>
<evidence type="ECO:0000256" key="7">
    <source>
        <dbReference type="ARBA" id="ARBA00023098"/>
    </source>
</evidence>
<gene>
    <name evidence="14" type="ORF">GCM10011401_09020</name>
</gene>
<reference evidence="14" key="1">
    <citation type="journal article" date="2014" name="Int. J. Syst. Evol. Microbiol.">
        <title>Complete genome sequence of Corynebacterium casei LMG S-19264T (=DSM 44701T), isolated from a smear-ripened cheese.</title>
        <authorList>
            <consortium name="US DOE Joint Genome Institute (JGI-PGF)"/>
            <person name="Walter F."/>
            <person name="Albersmeier A."/>
            <person name="Kalinowski J."/>
            <person name="Ruckert C."/>
        </authorList>
    </citation>
    <scope>NUCLEOTIDE SEQUENCE</scope>
    <source>
        <strain evidence="14">CGMCC 1.15388</strain>
    </source>
</reference>
<dbReference type="InterPro" id="IPR050324">
    <property type="entry name" value="CDP-alcohol_PTase-I"/>
</dbReference>
<evidence type="ECO:0000313" key="14">
    <source>
        <dbReference type="EMBL" id="GGE64108.1"/>
    </source>
</evidence>
<dbReference type="PANTHER" id="PTHR14269">
    <property type="entry name" value="CDP-DIACYLGLYCEROL--GLYCEROL-3-PHOSPHATE 3-PHOSPHATIDYLTRANSFERASE-RELATED"/>
    <property type="match status" value="1"/>
</dbReference>
<evidence type="ECO:0000313" key="15">
    <source>
        <dbReference type="Proteomes" id="UP000633136"/>
    </source>
</evidence>
<dbReference type="InterPro" id="IPR048254">
    <property type="entry name" value="CDP_ALCOHOL_P_TRANSF_CS"/>
</dbReference>
<feature type="transmembrane region" description="Helical" evidence="13">
    <location>
        <begin position="20"/>
        <end position="43"/>
    </location>
</feature>
<dbReference type="GO" id="GO:0046474">
    <property type="term" value="P:glycerophospholipid biosynthetic process"/>
    <property type="evidence" value="ECO:0007669"/>
    <property type="project" value="TreeGrafter"/>
</dbReference>
<dbReference type="PROSITE" id="PS00379">
    <property type="entry name" value="CDP_ALCOHOL_P_TRANSF"/>
    <property type="match status" value="1"/>
</dbReference>
<proteinExistence type="inferred from homology"/>
<name>A0A917APC2_9MICC</name>
<evidence type="ECO:0000256" key="3">
    <source>
        <dbReference type="ARBA" id="ARBA00022516"/>
    </source>
</evidence>
<evidence type="ECO:0000256" key="13">
    <source>
        <dbReference type="SAM" id="Phobius"/>
    </source>
</evidence>
<keyword evidence="5 13" id="KW-0812">Transmembrane</keyword>
<evidence type="ECO:0000256" key="5">
    <source>
        <dbReference type="ARBA" id="ARBA00022692"/>
    </source>
</evidence>
<evidence type="ECO:0000256" key="12">
    <source>
        <dbReference type="SAM" id="MobiDB-lite"/>
    </source>
</evidence>
<feature type="transmembrane region" description="Helical" evidence="13">
    <location>
        <begin position="164"/>
        <end position="189"/>
    </location>
</feature>
<dbReference type="InterPro" id="IPR043130">
    <property type="entry name" value="CDP-OH_PTrfase_TM_dom"/>
</dbReference>
<keyword evidence="4 11" id="KW-0808">Transferase</keyword>
<keyword evidence="8 13" id="KW-0472">Membrane</keyword>
<evidence type="ECO:0000256" key="11">
    <source>
        <dbReference type="RuleBase" id="RU003750"/>
    </source>
</evidence>
<organism evidence="14 15">
    <name type="scientific">Nesterenkonia cremea</name>
    <dbReference type="NCBI Taxonomy" id="1882340"/>
    <lineage>
        <taxon>Bacteria</taxon>
        <taxon>Bacillati</taxon>
        <taxon>Actinomycetota</taxon>
        <taxon>Actinomycetes</taxon>
        <taxon>Micrococcales</taxon>
        <taxon>Micrococcaceae</taxon>
        <taxon>Nesterenkonia</taxon>
    </lineage>
</organism>
<evidence type="ECO:0000256" key="6">
    <source>
        <dbReference type="ARBA" id="ARBA00022989"/>
    </source>
</evidence>
<comment type="similarity">
    <text evidence="2 11">Belongs to the CDP-alcohol phosphatidyltransferase class-I family.</text>
</comment>
<evidence type="ECO:0000256" key="8">
    <source>
        <dbReference type="ARBA" id="ARBA00023136"/>
    </source>
</evidence>
<dbReference type="Proteomes" id="UP000633136">
    <property type="component" value="Unassembled WGS sequence"/>
</dbReference>
<feature type="region of interest" description="Disordered" evidence="12">
    <location>
        <begin position="204"/>
        <end position="232"/>
    </location>
</feature>
<keyword evidence="6 13" id="KW-1133">Transmembrane helix</keyword>
<keyword evidence="7" id="KW-0443">Lipid metabolism</keyword>
<reference evidence="14" key="2">
    <citation type="submission" date="2020-09" db="EMBL/GenBank/DDBJ databases">
        <authorList>
            <person name="Sun Q."/>
            <person name="Zhou Y."/>
        </authorList>
    </citation>
    <scope>NUCLEOTIDE SEQUENCE</scope>
    <source>
        <strain evidence="14">CGMCC 1.15388</strain>
    </source>
</reference>